<dbReference type="EMBL" id="CAXAMM010017557">
    <property type="protein sequence ID" value="CAK9041398.1"/>
    <property type="molecule type" value="Genomic_DNA"/>
</dbReference>
<proteinExistence type="predicted"/>
<dbReference type="Proteomes" id="UP001642464">
    <property type="component" value="Unassembled WGS sequence"/>
</dbReference>
<sequence length="355" mass="39451">MFSPESGTKPSPHVPLKCGFKCVDCKRCHIFEDKLKGVTCNANASGNHRILKRAIMCEHCECTSDCLEAFMKESCAGSPTPGPTPRRLDHEAAAKTVPPDSTPQWKRKLEVEAEHVKAQSELTRLLFLKSLQEERIKLQQLHAAKHQRLTKQSGVDNIETQPMLPSEAAVYAKAYEAPNKSAAAAVGNEEKPVCTEAKQRNARKSKAYRRAYKEAQDNGLSAEECGASAMGWKTRASLKGVRGSGGDLNLLPSRLTLYSILNQDTGGLTLFVFQVFFWMALHGGLSAKRSVFFGNVCSMGQLDKGKLTNKERAKRTKNTTTRKYVDKSGKKRFVGDKKALKASQYRPWYFAWCSQ</sequence>
<organism evidence="2 3">
    <name type="scientific">Durusdinium trenchii</name>
    <dbReference type="NCBI Taxonomy" id="1381693"/>
    <lineage>
        <taxon>Eukaryota</taxon>
        <taxon>Sar</taxon>
        <taxon>Alveolata</taxon>
        <taxon>Dinophyceae</taxon>
        <taxon>Suessiales</taxon>
        <taxon>Symbiodiniaceae</taxon>
        <taxon>Durusdinium</taxon>
    </lineage>
</organism>
<reference evidence="2 3" key="1">
    <citation type="submission" date="2024-02" db="EMBL/GenBank/DDBJ databases">
        <authorList>
            <person name="Chen Y."/>
            <person name="Shah S."/>
            <person name="Dougan E. K."/>
            <person name="Thang M."/>
            <person name="Chan C."/>
        </authorList>
    </citation>
    <scope>NUCLEOTIDE SEQUENCE [LARGE SCALE GENOMIC DNA]</scope>
</reference>
<evidence type="ECO:0000256" key="1">
    <source>
        <dbReference type="SAM" id="MobiDB-lite"/>
    </source>
</evidence>
<gene>
    <name evidence="2" type="ORF">SCF082_LOCUS23921</name>
</gene>
<evidence type="ECO:0000313" key="3">
    <source>
        <dbReference type="Proteomes" id="UP001642464"/>
    </source>
</evidence>
<feature type="region of interest" description="Disordered" evidence="1">
    <location>
        <begin position="77"/>
        <end position="102"/>
    </location>
</feature>
<name>A0ABP0LQC2_9DINO</name>
<keyword evidence="3" id="KW-1185">Reference proteome</keyword>
<comment type="caution">
    <text evidence="2">The sequence shown here is derived from an EMBL/GenBank/DDBJ whole genome shotgun (WGS) entry which is preliminary data.</text>
</comment>
<evidence type="ECO:0000313" key="2">
    <source>
        <dbReference type="EMBL" id="CAK9041398.1"/>
    </source>
</evidence>
<protein>
    <submittedName>
        <fullName evidence="2">Uncharacterized protein</fullName>
    </submittedName>
</protein>
<accession>A0ABP0LQC2</accession>